<dbReference type="RefSeq" id="WP_120559531.1">
    <property type="nucleotide sequence ID" value="NZ_RAWK01000279.1"/>
</dbReference>
<gene>
    <name evidence="2" type="ORF">D7W81_33825</name>
</gene>
<evidence type="ECO:0000313" key="2">
    <source>
        <dbReference type="EMBL" id="RKH56445.1"/>
    </source>
</evidence>
<dbReference type="PROSITE" id="PS51257">
    <property type="entry name" value="PROKAR_LIPOPROTEIN"/>
    <property type="match status" value="1"/>
</dbReference>
<protein>
    <recommendedName>
        <fullName evidence="4">Lipoprotein</fullName>
    </recommendedName>
</protein>
<comment type="caution">
    <text evidence="2">The sequence shown here is derived from an EMBL/GenBank/DDBJ whole genome shotgun (WGS) entry which is preliminary data.</text>
</comment>
<dbReference type="OrthoDB" id="679894at2"/>
<proteinExistence type="predicted"/>
<feature type="compositionally biased region" description="Gly residues" evidence="1">
    <location>
        <begin position="30"/>
        <end position="41"/>
    </location>
</feature>
<reference evidence="3" key="1">
    <citation type="submission" date="2018-09" db="EMBL/GenBank/DDBJ databases">
        <authorList>
            <person name="Livingstone P.G."/>
            <person name="Whitworth D.E."/>
        </authorList>
    </citation>
    <scope>NUCLEOTIDE SEQUENCE [LARGE SCALE GENOMIC DNA]</scope>
    <source>
        <strain evidence="3">AB050A</strain>
    </source>
</reference>
<accession>A0A3A8PRX4</accession>
<name>A0A3A8PRX4_9BACT</name>
<evidence type="ECO:0000313" key="3">
    <source>
        <dbReference type="Proteomes" id="UP000267003"/>
    </source>
</evidence>
<evidence type="ECO:0000256" key="1">
    <source>
        <dbReference type="SAM" id="MobiDB-lite"/>
    </source>
</evidence>
<organism evidence="2 3">
    <name type="scientific">Corallococcus aberystwythensis</name>
    <dbReference type="NCBI Taxonomy" id="2316722"/>
    <lineage>
        <taxon>Bacteria</taxon>
        <taxon>Pseudomonadati</taxon>
        <taxon>Myxococcota</taxon>
        <taxon>Myxococcia</taxon>
        <taxon>Myxococcales</taxon>
        <taxon>Cystobacterineae</taxon>
        <taxon>Myxococcaceae</taxon>
        <taxon>Corallococcus</taxon>
    </lineage>
</organism>
<dbReference type="Proteomes" id="UP000267003">
    <property type="component" value="Unassembled WGS sequence"/>
</dbReference>
<dbReference type="AlphaFoldDB" id="A0A3A8PRX4"/>
<sequence>MNWHKAKRWGVALAVALLAACSDDGKDGTPDGGGGGGGGADRPGLGRSTAAPEGAPFALPAGLELETPTRGYSPEDPLECDDKYRNESYGHGDLVKLCLIFNNRTGGPITVTLPPGLIFVSRNLKTQNGLLTQRITIEVPAGERFFAPVLMYCANGPRQPSSTDDEYDLGPVTQYADFQELFTLLEGKEISRQEAGDIQVAVNHLQDGKGLNATDRAAISKM</sequence>
<evidence type="ECO:0008006" key="4">
    <source>
        <dbReference type="Google" id="ProtNLM"/>
    </source>
</evidence>
<dbReference type="EMBL" id="RAWK01000279">
    <property type="protein sequence ID" value="RKH56445.1"/>
    <property type="molecule type" value="Genomic_DNA"/>
</dbReference>
<feature type="region of interest" description="Disordered" evidence="1">
    <location>
        <begin position="24"/>
        <end position="54"/>
    </location>
</feature>
<keyword evidence="3" id="KW-1185">Reference proteome</keyword>